<reference evidence="10 11" key="1">
    <citation type="journal article" date="2010" name="Appl. Environ. Microbiol.">
        <title>The genome sequence of the crenarchaeon Acidilobus saccharovorans supports a new order, Acidilobales, and suggests an important ecological role in terrestrial acidic hot springs.</title>
        <authorList>
            <person name="Mardanov A.V."/>
            <person name="Svetlitchnyi V.A."/>
            <person name="Beletsky A.V."/>
            <person name="Prokofeva M.I."/>
            <person name="Bonch-Osmolovskaya E.A."/>
            <person name="Ravin N.V."/>
            <person name="Skryabin K.G."/>
        </authorList>
    </citation>
    <scope>NUCLEOTIDE SEQUENCE [LARGE SCALE GENOMIC DNA]</scope>
    <source>
        <strain evidence="11">DSM 16705 / JCM 18335 / VKM B-2471 / 345-15</strain>
    </source>
</reference>
<gene>
    <name evidence="10" type="ordered locus">ASAC_0359</name>
</gene>
<dbReference type="Pfam" id="PF00202">
    <property type="entry name" value="Aminotran_3"/>
    <property type="match status" value="1"/>
</dbReference>
<dbReference type="InterPro" id="IPR015421">
    <property type="entry name" value="PyrdxlP-dep_Trfase_major"/>
</dbReference>
<comment type="catalytic activity">
    <reaction evidence="7">
        <text>L-ornithine + 2-oxoglutarate = L-glutamate 5-semialdehyde + L-glutamate</text>
        <dbReference type="Rhea" id="RHEA:25160"/>
        <dbReference type="ChEBI" id="CHEBI:16810"/>
        <dbReference type="ChEBI" id="CHEBI:29985"/>
        <dbReference type="ChEBI" id="CHEBI:46911"/>
        <dbReference type="ChEBI" id="CHEBI:58066"/>
        <dbReference type="EC" id="2.6.1.13"/>
    </reaction>
</comment>
<evidence type="ECO:0000256" key="3">
    <source>
        <dbReference type="ARBA" id="ARBA00012924"/>
    </source>
</evidence>
<dbReference type="NCBIfam" id="NF004426">
    <property type="entry name" value="PRK05769.1"/>
    <property type="match status" value="1"/>
</dbReference>
<dbReference type="FunFam" id="3.40.640.10:FF:000013">
    <property type="entry name" value="4-aminobutyrate aminotransferase"/>
    <property type="match status" value="1"/>
</dbReference>
<accession>D9Q0C8</accession>
<proteinExistence type="inferred from homology"/>
<keyword evidence="4 10" id="KW-0032">Aminotransferase</keyword>
<dbReference type="EMBL" id="CP001742">
    <property type="protein sequence ID" value="ADL18766.1"/>
    <property type="molecule type" value="Genomic_DNA"/>
</dbReference>
<name>D9Q0C8_ACIS3</name>
<dbReference type="FunCoup" id="D9Q0C8">
    <property type="interactions" value="79"/>
</dbReference>
<evidence type="ECO:0000256" key="6">
    <source>
        <dbReference type="ARBA" id="ARBA00022898"/>
    </source>
</evidence>
<evidence type="ECO:0000313" key="11">
    <source>
        <dbReference type="Proteomes" id="UP000000346"/>
    </source>
</evidence>
<sequence length="453" mass="49273">MFGLSEAPLIRVEPPGPVARGIIERDSKALVQSYVRWVPLVVKEGHGAVVEDVDGNKYIDLNAGIAVMNVGHSHPKVVQAIKEQAEKLQHYSLTDFYYESAVTAAEKLLTVSPVNNGRVFFTNSGTESIEGSLKFARYFFGGSRQYFIAFLGAFHGRTMGSLSLTASKAHYRKGFGPLMPGVIHVPYPYPYRCVFRTDDPKECGEAVLGYIEDWIFAKLVDPTEVAGIVVEPIQGEGGYVVPPDNFLPGLRRIADKYGILLIDDEVQAGMGRSGKWFAIEHWGVKPDIMALAKAIGGGLPLGAVVARGDVAATLTKGSHANTFGGNPIATAAMSAVIDVIKEENLLDHATKLGNEVIKYFNDLKDELEIIGDVRGKGLMIGVELVRNRRTKEPATKELANVIEKSFKRGVVVIGSGLSTIRIAPPLVISDELMMRAVEIIADVLREENRNLTA</sequence>
<evidence type="ECO:0000256" key="7">
    <source>
        <dbReference type="ARBA" id="ARBA00052899"/>
    </source>
</evidence>
<comment type="similarity">
    <text evidence="2 9">Belongs to the class-III pyridoxal-phosphate-dependent aminotransferase family.</text>
</comment>
<dbReference type="Gene3D" id="3.40.640.10">
    <property type="entry name" value="Type I PLP-dependent aspartate aminotransferase-like (Major domain)"/>
    <property type="match status" value="1"/>
</dbReference>
<evidence type="ECO:0000256" key="9">
    <source>
        <dbReference type="RuleBase" id="RU003560"/>
    </source>
</evidence>
<dbReference type="Gene3D" id="3.90.1150.10">
    <property type="entry name" value="Aspartate Aminotransferase, domain 1"/>
    <property type="match status" value="1"/>
</dbReference>
<dbReference type="AlphaFoldDB" id="D9Q0C8"/>
<dbReference type="PROSITE" id="PS00600">
    <property type="entry name" value="AA_TRANSFER_CLASS_3"/>
    <property type="match status" value="1"/>
</dbReference>
<dbReference type="GO" id="GO:0042802">
    <property type="term" value="F:identical protein binding"/>
    <property type="evidence" value="ECO:0007669"/>
    <property type="project" value="TreeGrafter"/>
</dbReference>
<dbReference type="eggNOG" id="arCOG00915">
    <property type="taxonomic scope" value="Archaea"/>
</dbReference>
<dbReference type="InterPro" id="IPR005814">
    <property type="entry name" value="Aminotrans_3"/>
</dbReference>
<keyword evidence="5 10" id="KW-0808">Transferase</keyword>
<evidence type="ECO:0000256" key="4">
    <source>
        <dbReference type="ARBA" id="ARBA00022576"/>
    </source>
</evidence>
<keyword evidence="11" id="KW-1185">Reference proteome</keyword>
<evidence type="ECO:0000256" key="8">
    <source>
        <dbReference type="ARBA" id="ARBA00073894"/>
    </source>
</evidence>
<dbReference type="InterPro" id="IPR015424">
    <property type="entry name" value="PyrdxlP-dep_Trfase"/>
</dbReference>
<evidence type="ECO:0000256" key="2">
    <source>
        <dbReference type="ARBA" id="ARBA00008954"/>
    </source>
</evidence>
<comment type="cofactor">
    <cofactor evidence="1">
        <name>pyridoxal 5'-phosphate</name>
        <dbReference type="ChEBI" id="CHEBI:597326"/>
    </cofactor>
</comment>
<dbReference type="InterPro" id="IPR015422">
    <property type="entry name" value="PyrdxlP-dep_Trfase_small"/>
</dbReference>
<dbReference type="PANTHER" id="PTHR11986">
    <property type="entry name" value="AMINOTRANSFERASE CLASS III"/>
    <property type="match status" value="1"/>
</dbReference>
<dbReference type="PANTHER" id="PTHR11986:SF58">
    <property type="entry name" value="LEUCINE_METHIONINE RACEMASE"/>
    <property type="match status" value="1"/>
</dbReference>
<dbReference type="GO" id="GO:0030170">
    <property type="term" value="F:pyridoxal phosphate binding"/>
    <property type="evidence" value="ECO:0007669"/>
    <property type="project" value="InterPro"/>
</dbReference>
<dbReference type="GeneID" id="9498583"/>
<evidence type="ECO:0000313" key="10">
    <source>
        <dbReference type="EMBL" id="ADL18766.1"/>
    </source>
</evidence>
<dbReference type="CDD" id="cd00610">
    <property type="entry name" value="OAT_like"/>
    <property type="match status" value="1"/>
</dbReference>
<dbReference type="RefSeq" id="WP_013266278.1">
    <property type="nucleotide sequence ID" value="NC_014374.1"/>
</dbReference>
<dbReference type="InterPro" id="IPR049704">
    <property type="entry name" value="Aminotrans_3_PPA_site"/>
</dbReference>
<dbReference type="STRING" id="666510.ASAC_0359"/>
<evidence type="ECO:0000256" key="1">
    <source>
        <dbReference type="ARBA" id="ARBA00001933"/>
    </source>
</evidence>
<keyword evidence="6 9" id="KW-0663">Pyridoxal phosphate</keyword>
<evidence type="ECO:0000256" key="5">
    <source>
        <dbReference type="ARBA" id="ARBA00022679"/>
    </source>
</evidence>
<dbReference type="SUPFAM" id="SSF53383">
    <property type="entry name" value="PLP-dependent transferases"/>
    <property type="match status" value="1"/>
</dbReference>
<dbReference type="HOGENOM" id="CLU_016922_10_0_2"/>
<protein>
    <recommendedName>
        <fullName evidence="8">Ornithine aminotransferase</fullName>
        <ecNumber evidence="3">2.6.1.13</ecNumber>
    </recommendedName>
</protein>
<dbReference type="Proteomes" id="UP000000346">
    <property type="component" value="Chromosome"/>
</dbReference>
<organism evidence="10 11">
    <name type="scientific">Acidilobus saccharovorans (strain DSM 16705 / JCM 18335 / VKM B-2471 / 345-15)</name>
    <dbReference type="NCBI Taxonomy" id="666510"/>
    <lineage>
        <taxon>Archaea</taxon>
        <taxon>Thermoproteota</taxon>
        <taxon>Thermoprotei</taxon>
        <taxon>Acidilobales</taxon>
        <taxon>Acidilobaceae</taxon>
        <taxon>Acidilobus</taxon>
    </lineage>
</organism>
<dbReference type="KEGG" id="asc:ASAC_0359"/>
<dbReference type="EC" id="2.6.1.13" evidence="3"/>
<dbReference type="InterPro" id="IPR050103">
    <property type="entry name" value="Class-III_PLP-dep_AT"/>
</dbReference>
<dbReference type="PIRSF" id="PIRSF000521">
    <property type="entry name" value="Transaminase_4ab_Lys_Orn"/>
    <property type="match status" value="1"/>
</dbReference>
<dbReference type="InParanoid" id="D9Q0C8"/>
<dbReference type="GO" id="GO:0004587">
    <property type="term" value="F:ornithine aminotransferase activity"/>
    <property type="evidence" value="ECO:0007669"/>
    <property type="project" value="UniProtKB-EC"/>
</dbReference>